<feature type="region of interest" description="Disordered" evidence="1">
    <location>
        <begin position="149"/>
        <end position="205"/>
    </location>
</feature>
<dbReference type="AlphaFoldDB" id="A0A5A7QH35"/>
<name>A0A5A7QH35_STRAF</name>
<feature type="compositionally biased region" description="Polar residues" evidence="1">
    <location>
        <begin position="166"/>
        <end position="175"/>
    </location>
</feature>
<proteinExistence type="predicted"/>
<organism evidence="2 3">
    <name type="scientific">Striga asiatica</name>
    <name type="common">Asiatic witchweed</name>
    <name type="synonym">Buchnera asiatica</name>
    <dbReference type="NCBI Taxonomy" id="4170"/>
    <lineage>
        <taxon>Eukaryota</taxon>
        <taxon>Viridiplantae</taxon>
        <taxon>Streptophyta</taxon>
        <taxon>Embryophyta</taxon>
        <taxon>Tracheophyta</taxon>
        <taxon>Spermatophyta</taxon>
        <taxon>Magnoliopsida</taxon>
        <taxon>eudicotyledons</taxon>
        <taxon>Gunneridae</taxon>
        <taxon>Pentapetalae</taxon>
        <taxon>asterids</taxon>
        <taxon>lamiids</taxon>
        <taxon>Lamiales</taxon>
        <taxon>Orobanchaceae</taxon>
        <taxon>Buchnereae</taxon>
        <taxon>Striga</taxon>
    </lineage>
</organism>
<gene>
    <name evidence="2" type="ORF">STAS_21553</name>
</gene>
<reference evidence="3" key="1">
    <citation type="journal article" date="2019" name="Curr. Biol.">
        <title>Genome Sequence of Striga asiatica Provides Insight into the Evolution of Plant Parasitism.</title>
        <authorList>
            <person name="Yoshida S."/>
            <person name="Kim S."/>
            <person name="Wafula E.K."/>
            <person name="Tanskanen J."/>
            <person name="Kim Y.M."/>
            <person name="Honaas L."/>
            <person name="Yang Z."/>
            <person name="Spallek T."/>
            <person name="Conn C.E."/>
            <person name="Ichihashi Y."/>
            <person name="Cheong K."/>
            <person name="Cui S."/>
            <person name="Der J.P."/>
            <person name="Gundlach H."/>
            <person name="Jiao Y."/>
            <person name="Hori C."/>
            <person name="Ishida J.K."/>
            <person name="Kasahara H."/>
            <person name="Kiba T."/>
            <person name="Kim M.S."/>
            <person name="Koo N."/>
            <person name="Laohavisit A."/>
            <person name="Lee Y.H."/>
            <person name="Lumba S."/>
            <person name="McCourt P."/>
            <person name="Mortimer J.C."/>
            <person name="Mutuku J.M."/>
            <person name="Nomura T."/>
            <person name="Sasaki-Sekimoto Y."/>
            <person name="Seto Y."/>
            <person name="Wang Y."/>
            <person name="Wakatake T."/>
            <person name="Sakakibara H."/>
            <person name="Demura T."/>
            <person name="Yamaguchi S."/>
            <person name="Yoneyama K."/>
            <person name="Manabe R.I."/>
            <person name="Nelson D.C."/>
            <person name="Schulman A.H."/>
            <person name="Timko M.P."/>
            <person name="dePamphilis C.W."/>
            <person name="Choi D."/>
            <person name="Shirasu K."/>
        </authorList>
    </citation>
    <scope>NUCLEOTIDE SEQUENCE [LARGE SCALE GENOMIC DNA]</scope>
    <source>
        <strain evidence="3">cv. UVA1</strain>
    </source>
</reference>
<feature type="compositionally biased region" description="Basic and acidic residues" evidence="1">
    <location>
        <begin position="149"/>
        <end position="159"/>
    </location>
</feature>
<protein>
    <submittedName>
        <fullName evidence="2">ATPases</fullName>
    </submittedName>
</protein>
<feature type="region of interest" description="Disordered" evidence="1">
    <location>
        <begin position="90"/>
        <end position="135"/>
    </location>
</feature>
<evidence type="ECO:0000256" key="1">
    <source>
        <dbReference type="SAM" id="MobiDB-lite"/>
    </source>
</evidence>
<feature type="compositionally biased region" description="Gly residues" evidence="1">
    <location>
        <begin position="92"/>
        <end position="105"/>
    </location>
</feature>
<sequence>MDDITPGHQRYVEGEISAFDYVDKCKVNMGDLCRFCEELGYGGVKRFYRFDSFKKFREITMETNLLLAIDRHQKREVHIWLDAEKPGNRSAGDGGVLVGAGGVSVGDGDRSVPVGDGDRSVPVDDRDEGDQSEDEDFCAKYVEAEECVEGPKQKEYQHEVDDEMSTDSSRSNCTEDSSHDDFSSCSDSDEENGENEETESKSSMRSILTIQSLNLARSFPPKRCLSKSFLTMEC</sequence>
<comment type="caution">
    <text evidence="2">The sequence shown here is derived from an EMBL/GenBank/DDBJ whole genome shotgun (WGS) entry which is preliminary data.</text>
</comment>
<dbReference type="EMBL" id="BKCP01007070">
    <property type="protein sequence ID" value="GER44655.1"/>
    <property type="molecule type" value="Genomic_DNA"/>
</dbReference>
<accession>A0A5A7QH35</accession>
<feature type="compositionally biased region" description="Acidic residues" evidence="1">
    <location>
        <begin position="187"/>
        <end position="197"/>
    </location>
</feature>
<feature type="compositionally biased region" description="Acidic residues" evidence="1">
    <location>
        <begin position="125"/>
        <end position="135"/>
    </location>
</feature>
<keyword evidence="3" id="KW-1185">Reference proteome</keyword>
<evidence type="ECO:0000313" key="3">
    <source>
        <dbReference type="Proteomes" id="UP000325081"/>
    </source>
</evidence>
<dbReference type="Proteomes" id="UP000325081">
    <property type="component" value="Unassembled WGS sequence"/>
</dbReference>
<evidence type="ECO:0000313" key="2">
    <source>
        <dbReference type="EMBL" id="GER44655.1"/>
    </source>
</evidence>